<dbReference type="Pfam" id="PF25805">
    <property type="entry name" value="IQUB"/>
    <property type="match status" value="1"/>
</dbReference>
<dbReference type="InterPro" id="IPR057887">
    <property type="entry name" value="IQUB_helical"/>
</dbReference>
<feature type="domain" description="Reverse transcriptase" evidence="2">
    <location>
        <begin position="1"/>
        <end position="188"/>
    </location>
</feature>
<evidence type="ECO:0000313" key="4">
    <source>
        <dbReference type="Proteomes" id="UP000265160"/>
    </source>
</evidence>
<evidence type="ECO:0000313" key="3">
    <source>
        <dbReference type="Ensembl" id="ENSMZEP00005033696.1"/>
    </source>
</evidence>
<dbReference type="PROSITE" id="PS50053">
    <property type="entry name" value="UBIQUITIN_2"/>
    <property type="match status" value="1"/>
</dbReference>
<dbReference type="Ensembl" id="ENSMZET00005034869.1">
    <property type="protein sequence ID" value="ENSMZEP00005033696.1"/>
    <property type="gene ID" value="ENSMZEG00005025180.1"/>
</dbReference>
<dbReference type="InterPro" id="IPR043502">
    <property type="entry name" value="DNA/RNA_pol_sf"/>
</dbReference>
<dbReference type="GeneTree" id="ENSGT00390000014326"/>
<reference evidence="3" key="2">
    <citation type="submission" date="2025-09" db="UniProtKB">
        <authorList>
            <consortium name="Ensembl"/>
        </authorList>
    </citation>
    <scope>IDENTIFICATION</scope>
</reference>
<dbReference type="PROSITE" id="PS50878">
    <property type="entry name" value="RT_POL"/>
    <property type="match status" value="1"/>
</dbReference>
<dbReference type="GO" id="GO:0030317">
    <property type="term" value="P:flagellated sperm motility"/>
    <property type="evidence" value="ECO:0007669"/>
    <property type="project" value="TreeGrafter"/>
</dbReference>
<dbReference type="InterPro" id="IPR029071">
    <property type="entry name" value="Ubiquitin-like_domsf"/>
</dbReference>
<dbReference type="STRING" id="106582.ENSMZEP00005033696"/>
<reference evidence="3" key="1">
    <citation type="submission" date="2025-08" db="UniProtKB">
        <authorList>
            <consortium name="Ensembl"/>
        </authorList>
    </citation>
    <scope>IDENTIFICATION</scope>
</reference>
<dbReference type="PANTHER" id="PTHR21074">
    <property type="entry name" value="IQ AND UBIQUITIN-LIKE DOMAIN-CONTAINING PROTEIN"/>
    <property type="match status" value="1"/>
</dbReference>
<proteinExistence type="predicted"/>
<dbReference type="Pfam" id="PF00078">
    <property type="entry name" value="RVT_1"/>
    <property type="match status" value="1"/>
</dbReference>
<evidence type="ECO:0000259" key="1">
    <source>
        <dbReference type="PROSITE" id="PS50053"/>
    </source>
</evidence>
<dbReference type="GO" id="GO:0060271">
    <property type="term" value="P:cilium assembly"/>
    <property type="evidence" value="ECO:0007669"/>
    <property type="project" value="TreeGrafter"/>
</dbReference>
<dbReference type="AlphaFoldDB" id="A0A3P9DHT6"/>
<name>A0A3P9DHT6_9CICH</name>
<dbReference type="PANTHER" id="PTHR21074:SF0">
    <property type="entry name" value="IQ AND UBIQUITIN-LIKE DOMAIN-CONTAINING PROTEIN"/>
    <property type="match status" value="1"/>
</dbReference>
<accession>A0A3P9DHT6</accession>
<keyword evidence="4" id="KW-1185">Reference proteome</keyword>
<dbReference type="GO" id="GO:0031514">
    <property type="term" value="C:motile cilium"/>
    <property type="evidence" value="ECO:0007669"/>
    <property type="project" value="TreeGrafter"/>
</dbReference>
<dbReference type="InterPro" id="IPR037695">
    <property type="entry name" value="IQUB"/>
</dbReference>
<dbReference type="SUPFAM" id="SSF54236">
    <property type="entry name" value="Ubiquitin-like"/>
    <property type="match status" value="1"/>
</dbReference>
<dbReference type="InterPro" id="IPR000477">
    <property type="entry name" value="RT_dom"/>
</dbReference>
<dbReference type="InterPro" id="IPR000626">
    <property type="entry name" value="Ubiquitin-like_dom"/>
</dbReference>
<dbReference type="PROSITE" id="PS50096">
    <property type="entry name" value="IQ"/>
    <property type="match status" value="1"/>
</dbReference>
<feature type="domain" description="Ubiquitin-like" evidence="1">
    <location>
        <begin position="191"/>
        <end position="267"/>
    </location>
</feature>
<dbReference type="GO" id="GO:0001669">
    <property type="term" value="C:acrosomal vesicle"/>
    <property type="evidence" value="ECO:0007669"/>
    <property type="project" value="TreeGrafter"/>
</dbReference>
<dbReference type="Gene3D" id="3.10.20.90">
    <property type="entry name" value="Phosphatidylinositol 3-kinase Catalytic Subunit, Chain A, domain 1"/>
    <property type="match status" value="1"/>
</dbReference>
<organism evidence="3 4">
    <name type="scientific">Maylandia zebra</name>
    <name type="common">zebra mbuna</name>
    <dbReference type="NCBI Taxonomy" id="106582"/>
    <lineage>
        <taxon>Eukaryota</taxon>
        <taxon>Metazoa</taxon>
        <taxon>Chordata</taxon>
        <taxon>Craniata</taxon>
        <taxon>Vertebrata</taxon>
        <taxon>Euteleostomi</taxon>
        <taxon>Actinopterygii</taxon>
        <taxon>Neopterygii</taxon>
        <taxon>Teleostei</taxon>
        <taxon>Neoteleostei</taxon>
        <taxon>Acanthomorphata</taxon>
        <taxon>Ovalentaria</taxon>
        <taxon>Cichlomorphae</taxon>
        <taxon>Cichliformes</taxon>
        <taxon>Cichlidae</taxon>
        <taxon>African cichlids</taxon>
        <taxon>Pseudocrenilabrinae</taxon>
        <taxon>Haplochromini</taxon>
        <taxon>Maylandia</taxon>
        <taxon>Maylandia zebra complex</taxon>
    </lineage>
</organism>
<protein>
    <submittedName>
        <fullName evidence="3">IQ motif and ubiquitin domain containing</fullName>
    </submittedName>
</protein>
<dbReference type="Proteomes" id="UP000265160">
    <property type="component" value="Unplaced"/>
</dbReference>
<dbReference type="SUPFAM" id="SSF56672">
    <property type="entry name" value="DNA/RNA polymerases"/>
    <property type="match status" value="1"/>
</dbReference>
<sequence length="852" mass="97658">MGLHYILQHLDRPGTYARVLFVDFSSAFNTIVPELLSPKLSQLSVSPATCQWIASFLTDRKQQVRLGEITSETQSLSIGAPQGCVLSPLLFSLYTNDCTSSNSAVKLLKFADDTTVIGLIQDGDESAYRQEVEQLVLWCSQHNLELNTLKTVEMTVDFRRHPSTLLPSPYQTALCQLTARLDSTSVSLCVVAVKVVLVPEGHVMTVAFAIELSIHELKRHLASELRVPADVLQISLDGRAVEEHKSLMELGVRPHSSTRMEMSSTDPSFHPLRPVRPLEHDSMPDVITVQVEADGGVLQEVVVEIERPRHQKAFLGGYRHRLTGLEYHHAAVQTLPKRRPDRGVAVFSRDTQTVELKSQAQQCPVSASTQMTGIGCYVSCMNDRLVTPGTYTTADEHHDRRLRAVIRLQTFARRWLAQQAVDHLRKERARRLAWLEMQERRRNEEKEEQLRDRRNRWLNPKRQEDFNLLYQALEKWRNEEEQRISSSLRGAERKAALCALLDQEMDLIAAIGRHHIAVHSDNYDKAVRNFLDKSASPHQRRAADGRLIEIETQNTIRARELRDLYNSISLTTVSQEQRLHFLMTLKHTVKEQECALTRDIVDLVDREVDLMTRGVKSAKLEGLRKRICTLLLQYIKTPAFNPEVAKLLKVPQNPSQLKNDMILCQYCHRYLRLTDFIMSASGSPNRQCRQCARLNNIARSRHDFTFYKSILMRLRADEQRLNAEAKIPFLLKVQDMQYLVEAVWASRSALSANIDLYNLAFVRWDRQKDWSPWNCILLSKEETSAHLETYDTTLIHEIERKHTQARRHFSQVPVMSEQLDTHPAAVLGNQLVSKPITMAIIKHTRDTQTSDH</sequence>
<evidence type="ECO:0000259" key="2">
    <source>
        <dbReference type="PROSITE" id="PS50878"/>
    </source>
</evidence>